<protein>
    <submittedName>
        <fullName evidence="2">Uncharacterized protein</fullName>
    </submittedName>
</protein>
<feature type="signal peptide" evidence="1">
    <location>
        <begin position="1"/>
        <end position="23"/>
    </location>
</feature>
<name>A0AAV2H284_LYMST</name>
<evidence type="ECO:0000313" key="3">
    <source>
        <dbReference type="Proteomes" id="UP001497497"/>
    </source>
</evidence>
<evidence type="ECO:0000256" key="1">
    <source>
        <dbReference type="SAM" id="SignalP"/>
    </source>
</evidence>
<feature type="chain" id="PRO_5043460971" evidence="1">
    <location>
        <begin position="24"/>
        <end position="225"/>
    </location>
</feature>
<dbReference type="AlphaFoldDB" id="A0AAV2H284"/>
<evidence type="ECO:0000313" key="2">
    <source>
        <dbReference type="EMBL" id="CAL1527496.1"/>
    </source>
</evidence>
<dbReference type="Pfam" id="PF06206">
    <property type="entry name" value="CpeT"/>
    <property type="match status" value="1"/>
</dbReference>
<dbReference type="Gene3D" id="2.40.128.590">
    <property type="entry name" value="CpcT/CpeT domain"/>
    <property type="match status" value="1"/>
</dbReference>
<dbReference type="GO" id="GO:0016829">
    <property type="term" value="F:lyase activity"/>
    <property type="evidence" value="ECO:0007669"/>
    <property type="project" value="InterPro"/>
</dbReference>
<dbReference type="InterPro" id="IPR038672">
    <property type="entry name" value="CpcT/CpeT_sf"/>
</dbReference>
<sequence>MIPAISRVALTVLLLHTLSTVGAYEDLTSKEKNFLSALNGYFTNTKQILEEVQSKSENIHPFSSVLFVPYKVPALPERPTVFFEQRFVDSVYRRTVAYVSEDDQGRVILELFDIPIAENDVPGSYGLENLNNLKPEDLSSRPECSVVFTEVSELKFDGHWPDCSRDFAGARPYYNATLTCRSLIAATHSEARENSAGAAYVQILETEKFPSPYYDNSDDPCAKSN</sequence>
<keyword evidence="1" id="KW-0732">Signal</keyword>
<comment type="caution">
    <text evidence="2">The sequence shown here is derived from an EMBL/GenBank/DDBJ whole genome shotgun (WGS) entry which is preliminary data.</text>
</comment>
<gene>
    <name evidence="2" type="ORF">GSLYS_00001673001</name>
</gene>
<dbReference type="EMBL" id="CAXITT010000018">
    <property type="protein sequence ID" value="CAL1527496.1"/>
    <property type="molecule type" value="Genomic_DNA"/>
</dbReference>
<dbReference type="InterPro" id="IPR010404">
    <property type="entry name" value="CpcT/CpeT"/>
</dbReference>
<organism evidence="2 3">
    <name type="scientific">Lymnaea stagnalis</name>
    <name type="common">Great pond snail</name>
    <name type="synonym">Helix stagnalis</name>
    <dbReference type="NCBI Taxonomy" id="6523"/>
    <lineage>
        <taxon>Eukaryota</taxon>
        <taxon>Metazoa</taxon>
        <taxon>Spiralia</taxon>
        <taxon>Lophotrochozoa</taxon>
        <taxon>Mollusca</taxon>
        <taxon>Gastropoda</taxon>
        <taxon>Heterobranchia</taxon>
        <taxon>Euthyneura</taxon>
        <taxon>Panpulmonata</taxon>
        <taxon>Hygrophila</taxon>
        <taxon>Lymnaeoidea</taxon>
        <taxon>Lymnaeidae</taxon>
        <taxon>Lymnaea</taxon>
    </lineage>
</organism>
<reference evidence="2 3" key="1">
    <citation type="submission" date="2024-04" db="EMBL/GenBank/DDBJ databases">
        <authorList>
            <consortium name="Genoscope - CEA"/>
            <person name="William W."/>
        </authorList>
    </citation>
    <scope>NUCLEOTIDE SEQUENCE [LARGE SCALE GENOMIC DNA]</scope>
</reference>
<dbReference type="Proteomes" id="UP001497497">
    <property type="component" value="Unassembled WGS sequence"/>
</dbReference>
<accession>A0AAV2H284</accession>
<keyword evidence="3" id="KW-1185">Reference proteome</keyword>
<proteinExistence type="predicted"/>